<keyword evidence="2" id="KW-1185">Reference proteome</keyword>
<name>A0ABS7CN67_9BACL</name>
<organism evidence="1 2">
    <name type="scientific">Paenibacillus sepulcri</name>
    <dbReference type="NCBI Taxonomy" id="359917"/>
    <lineage>
        <taxon>Bacteria</taxon>
        <taxon>Bacillati</taxon>
        <taxon>Bacillota</taxon>
        <taxon>Bacilli</taxon>
        <taxon>Bacillales</taxon>
        <taxon>Paenibacillaceae</taxon>
        <taxon>Paenibacillus</taxon>
    </lineage>
</organism>
<protein>
    <submittedName>
        <fullName evidence="1">Gfo/Idh/MocA family oxidoreductase</fullName>
    </submittedName>
</protein>
<dbReference type="Proteomes" id="UP001519887">
    <property type="component" value="Unassembled WGS sequence"/>
</dbReference>
<reference evidence="1 2" key="1">
    <citation type="submission" date="2021-07" db="EMBL/GenBank/DDBJ databases">
        <title>Paenibacillus radiodurans sp. nov., isolated from the southeastern edge of Tengger Desert.</title>
        <authorList>
            <person name="Zhang G."/>
        </authorList>
    </citation>
    <scope>NUCLEOTIDE SEQUENCE [LARGE SCALE GENOMIC DNA]</scope>
    <source>
        <strain evidence="1 2">CCM 7311</strain>
    </source>
</reference>
<evidence type="ECO:0000313" key="2">
    <source>
        <dbReference type="Proteomes" id="UP001519887"/>
    </source>
</evidence>
<proteinExistence type="predicted"/>
<gene>
    <name evidence="1" type="ORF">K0U00_50810</name>
</gene>
<dbReference type="EMBL" id="JAHZIK010003864">
    <property type="protein sequence ID" value="MBW7462373.1"/>
    <property type="molecule type" value="Genomic_DNA"/>
</dbReference>
<comment type="caution">
    <text evidence="1">The sequence shown here is derived from an EMBL/GenBank/DDBJ whole genome shotgun (WGS) entry which is preliminary data.</text>
</comment>
<evidence type="ECO:0000313" key="1">
    <source>
        <dbReference type="EMBL" id="MBW7462373.1"/>
    </source>
</evidence>
<feature type="non-terminal residue" evidence="1">
    <location>
        <position position="1"/>
    </location>
</feature>
<sequence>GTSFVDYNASSKPYYASLLEHVMEMFKDGSPDVAVVETLEIIRFLEAANESRASGLTVAL</sequence>
<accession>A0ABS7CN67</accession>